<dbReference type="InterPro" id="IPR052493">
    <property type="entry name" value="TNFRSF1A"/>
</dbReference>
<evidence type="ECO:0000256" key="5">
    <source>
        <dbReference type="ARBA" id="ARBA00023180"/>
    </source>
</evidence>
<evidence type="ECO:0000313" key="13">
    <source>
        <dbReference type="Proteomes" id="UP001591681"/>
    </source>
</evidence>
<evidence type="ECO:0000256" key="6">
    <source>
        <dbReference type="PROSITE-ProRule" id="PRU00206"/>
    </source>
</evidence>
<dbReference type="InterPro" id="IPR001368">
    <property type="entry name" value="TNFR/NGFR_Cys_rich_reg"/>
</dbReference>
<dbReference type="PROSITE" id="PS50017">
    <property type="entry name" value="DEATH_DOMAIN"/>
    <property type="match status" value="1"/>
</dbReference>
<evidence type="ECO:0000256" key="1">
    <source>
        <dbReference type="ARBA" id="ARBA00022703"/>
    </source>
</evidence>
<feature type="repeat" description="TNFR-Cys" evidence="6">
    <location>
        <begin position="76"/>
        <end position="116"/>
    </location>
</feature>
<keyword evidence="8" id="KW-0472">Membrane</keyword>
<dbReference type="GO" id="GO:0006915">
    <property type="term" value="P:apoptotic process"/>
    <property type="evidence" value="ECO:0007669"/>
    <property type="project" value="UniProtKB-KW"/>
</dbReference>
<feature type="transmembrane region" description="Helical" evidence="8">
    <location>
        <begin position="195"/>
        <end position="219"/>
    </location>
</feature>
<feature type="disulfide bond" evidence="6">
    <location>
        <begin position="137"/>
        <end position="150"/>
    </location>
</feature>
<dbReference type="SUPFAM" id="SSF47986">
    <property type="entry name" value="DEATH domain"/>
    <property type="match status" value="1"/>
</dbReference>
<keyword evidence="2 9" id="KW-0732">Signal</keyword>
<feature type="domain" description="Death" evidence="10">
    <location>
        <begin position="308"/>
        <end position="383"/>
    </location>
</feature>
<keyword evidence="1" id="KW-0053">Apoptosis</keyword>
<proteinExistence type="predicted"/>
<evidence type="ECO:0000256" key="4">
    <source>
        <dbReference type="ARBA" id="ARBA00023157"/>
    </source>
</evidence>
<dbReference type="InterPro" id="IPR011029">
    <property type="entry name" value="DEATH-like_dom_sf"/>
</dbReference>
<dbReference type="SMART" id="SM00208">
    <property type="entry name" value="TNFR"/>
    <property type="match status" value="3"/>
</dbReference>
<feature type="disulfide bond" evidence="6">
    <location>
        <begin position="140"/>
        <end position="158"/>
    </location>
</feature>
<dbReference type="PANTHER" id="PTHR46861:SF1">
    <property type="entry name" value="TUMOR NECROSIS FACTOR RECEPTOR SUPERFAMILY MEMBER 1A"/>
    <property type="match status" value="1"/>
</dbReference>
<feature type="disulfide bond" evidence="6">
    <location>
        <begin position="77"/>
        <end position="92"/>
    </location>
</feature>
<comment type="caution">
    <text evidence="12">The sequence shown here is derived from an EMBL/GenBank/DDBJ whole genome shotgun (WGS) entry which is preliminary data.</text>
</comment>
<reference evidence="12 13" key="1">
    <citation type="submission" date="2024-09" db="EMBL/GenBank/DDBJ databases">
        <title>A chromosome-level genome assembly of Gray's grenadier anchovy, Coilia grayii.</title>
        <authorList>
            <person name="Fu Z."/>
        </authorList>
    </citation>
    <scope>NUCLEOTIDE SEQUENCE [LARGE SCALE GENOMIC DNA]</scope>
    <source>
        <strain evidence="12">G4</strain>
        <tissue evidence="12">Muscle</tissue>
    </source>
</reference>
<feature type="disulfide bond" evidence="6">
    <location>
        <begin position="95"/>
        <end position="108"/>
    </location>
</feature>
<dbReference type="PANTHER" id="PTHR46861">
    <property type="entry name" value="TUMOR NECROSIS FACTOR RECEPTOR SUPERFAMILY MEMBER 1A"/>
    <property type="match status" value="1"/>
</dbReference>
<dbReference type="Pfam" id="PF00531">
    <property type="entry name" value="Death"/>
    <property type="match status" value="1"/>
</dbReference>
<dbReference type="Gene3D" id="1.10.533.10">
    <property type="entry name" value="Death Domain, Fas"/>
    <property type="match status" value="1"/>
</dbReference>
<dbReference type="EMBL" id="JBHFQA010000017">
    <property type="protein sequence ID" value="KAL2084779.1"/>
    <property type="molecule type" value="Genomic_DNA"/>
</dbReference>
<evidence type="ECO:0000259" key="10">
    <source>
        <dbReference type="PROSITE" id="PS50017"/>
    </source>
</evidence>
<sequence>MDRGRQMSQWKNNFAPSLLIFTLLILQCQFLVGQDLKCTEDEHEHSTKPFCCNKCPPGFRMAQECQSARERTKCEKCERGTYQDTSNYYRLCYKCYTCKDNEEEVKECNYLSNRVCRCKPGYFKYPIFSNSHECRRCKVCGDGETVERDCTPYNDTVCKPRDSCFDKCSQSCGYTTKAPRPMSTHPPRVLKEAPYWLIAAGSVGVLVLALVAMVAIVSCKAMQLRWTQKKATLPSQKTDDLTSESVTSTETFSLRVDSSSDDNESVPSPTYARMEKQNALPHCMKREINTNQFIYSVLEEVPVGRVMELVRRLGVKDQSIDRARRDNPQSCLEAQYQMLKVWSDGGSRGGSGSTLSWALLQTLLDTLLDMGLTGCAETLEEQYDLEHLQFK</sequence>
<feature type="domain" description="TNFR-Cys" evidence="11">
    <location>
        <begin position="117"/>
        <end position="158"/>
    </location>
</feature>
<keyword evidence="3" id="KW-0677">Repeat</keyword>
<gene>
    <name evidence="12" type="ORF">ACEWY4_020297</name>
</gene>
<dbReference type="PROSITE" id="PS50050">
    <property type="entry name" value="TNFR_NGFR_2"/>
    <property type="match status" value="2"/>
</dbReference>
<evidence type="ECO:0000256" key="8">
    <source>
        <dbReference type="SAM" id="Phobius"/>
    </source>
</evidence>
<dbReference type="Proteomes" id="UP001591681">
    <property type="component" value="Unassembled WGS sequence"/>
</dbReference>
<dbReference type="Pfam" id="PF00020">
    <property type="entry name" value="TNFR_c6"/>
    <property type="match status" value="2"/>
</dbReference>
<feature type="domain" description="TNFR-Cys" evidence="11">
    <location>
        <begin position="76"/>
        <end position="116"/>
    </location>
</feature>
<feature type="disulfide bond" evidence="6">
    <location>
        <begin position="98"/>
        <end position="116"/>
    </location>
</feature>
<evidence type="ECO:0000259" key="11">
    <source>
        <dbReference type="PROSITE" id="PS50050"/>
    </source>
</evidence>
<feature type="chain" id="PRO_5044889724" evidence="9">
    <location>
        <begin position="34"/>
        <end position="391"/>
    </location>
</feature>
<keyword evidence="8" id="KW-0812">Transmembrane</keyword>
<evidence type="ECO:0000256" key="9">
    <source>
        <dbReference type="SAM" id="SignalP"/>
    </source>
</evidence>
<feature type="signal peptide" evidence="9">
    <location>
        <begin position="1"/>
        <end position="33"/>
    </location>
</feature>
<organism evidence="12 13">
    <name type="scientific">Coilia grayii</name>
    <name type="common">Gray's grenadier anchovy</name>
    <dbReference type="NCBI Taxonomy" id="363190"/>
    <lineage>
        <taxon>Eukaryota</taxon>
        <taxon>Metazoa</taxon>
        <taxon>Chordata</taxon>
        <taxon>Craniata</taxon>
        <taxon>Vertebrata</taxon>
        <taxon>Euteleostomi</taxon>
        <taxon>Actinopterygii</taxon>
        <taxon>Neopterygii</taxon>
        <taxon>Teleostei</taxon>
        <taxon>Clupei</taxon>
        <taxon>Clupeiformes</taxon>
        <taxon>Clupeoidei</taxon>
        <taxon>Engraulidae</taxon>
        <taxon>Coilinae</taxon>
        <taxon>Coilia</taxon>
    </lineage>
</organism>
<comment type="caution">
    <text evidence="6">Lacks conserved residue(s) required for the propagation of feature annotation.</text>
</comment>
<dbReference type="PROSITE" id="PS00652">
    <property type="entry name" value="TNFR_NGFR_1"/>
    <property type="match status" value="1"/>
</dbReference>
<accession>A0ABD1JCI2</accession>
<dbReference type="SMART" id="SM00005">
    <property type="entry name" value="DEATH"/>
    <property type="match status" value="1"/>
</dbReference>
<feature type="compositionally biased region" description="Low complexity" evidence="7">
    <location>
        <begin position="243"/>
        <end position="254"/>
    </location>
</feature>
<evidence type="ECO:0000256" key="2">
    <source>
        <dbReference type="ARBA" id="ARBA00022729"/>
    </source>
</evidence>
<name>A0ABD1JCI2_9TELE</name>
<dbReference type="AlphaFoldDB" id="A0ABD1JCI2"/>
<evidence type="ECO:0000313" key="12">
    <source>
        <dbReference type="EMBL" id="KAL2084779.1"/>
    </source>
</evidence>
<dbReference type="SUPFAM" id="SSF57586">
    <property type="entry name" value="TNF receptor-like"/>
    <property type="match status" value="2"/>
</dbReference>
<dbReference type="InterPro" id="IPR000488">
    <property type="entry name" value="Death_dom"/>
</dbReference>
<protein>
    <submittedName>
        <fullName evidence="12">Uncharacterized protein</fullName>
    </submittedName>
</protein>
<feature type="repeat" description="TNFR-Cys" evidence="6">
    <location>
        <begin position="117"/>
        <end position="158"/>
    </location>
</feature>
<keyword evidence="5" id="KW-0325">Glycoprotein</keyword>
<keyword evidence="4 6" id="KW-1015">Disulfide bond</keyword>
<dbReference type="Gene3D" id="2.10.50.10">
    <property type="entry name" value="Tumor Necrosis Factor Receptor, subunit A, domain 2"/>
    <property type="match status" value="3"/>
</dbReference>
<keyword evidence="13" id="KW-1185">Reference proteome</keyword>
<feature type="region of interest" description="Disordered" evidence="7">
    <location>
        <begin position="232"/>
        <end position="269"/>
    </location>
</feature>
<keyword evidence="8" id="KW-1133">Transmembrane helix</keyword>
<evidence type="ECO:0000256" key="3">
    <source>
        <dbReference type="ARBA" id="ARBA00022737"/>
    </source>
</evidence>
<evidence type="ECO:0000256" key="7">
    <source>
        <dbReference type="SAM" id="MobiDB-lite"/>
    </source>
</evidence>